<dbReference type="HAMAP" id="MF_00171">
    <property type="entry name" value="TruA"/>
    <property type="match status" value="1"/>
</dbReference>
<protein>
    <recommendedName>
        <fullName evidence="4">tRNA pseudouridine synthase A</fullName>
        <ecNumber evidence="4">5.4.99.12</ecNumber>
    </recommendedName>
    <alternativeName>
        <fullName evidence="4">tRNA pseudouridine(38-40) synthase</fullName>
    </alternativeName>
    <alternativeName>
        <fullName evidence="4">tRNA pseudouridylate synthase I</fullName>
    </alternativeName>
    <alternativeName>
        <fullName evidence="4">tRNA-uridine isomerase I</fullName>
    </alternativeName>
</protein>
<dbReference type="InterPro" id="IPR001406">
    <property type="entry name" value="PsdUridine_synth_TruA"/>
</dbReference>
<dbReference type="NCBIfam" id="TIGR00071">
    <property type="entry name" value="hisT_truA"/>
    <property type="match status" value="1"/>
</dbReference>
<dbReference type="FunFam" id="3.30.70.580:FF:000001">
    <property type="entry name" value="tRNA pseudouridine synthase A"/>
    <property type="match status" value="1"/>
</dbReference>
<evidence type="ECO:0000256" key="2">
    <source>
        <dbReference type="ARBA" id="ARBA00022694"/>
    </source>
</evidence>
<dbReference type="Gene3D" id="3.30.70.580">
    <property type="entry name" value="Pseudouridine synthase I, catalytic domain, N-terminal subdomain"/>
    <property type="match status" value="1"/>
</dbReference>
<comment type="caution">
    <text evidence="4">Lacks conserved residue(s) required for the propagation of feature annotation.</text>
</comment>
<organism evidence="9 10">
    <name type="scientific">Gluconobacter morbifer G707</name>
    <dbReference type="NCBI Taxonomy" id="1088869"/>
    <lineage>
        <taxon>Bacteria</taxon>
        <taxon>Pseudomonadati</taxon>
        <taxon>Pseudomonadota</taxon>
        <taxon>Alphaproteobacteria</taxon>
        <taxon>Acetobacterales</taxon>
        <taxon>Acetobacteraceae</taxon>
        <taxon>Gluconobacter</taxon>
    </lineage>
</organism>
<proteinExistence type="inferred from homology"/>
<dbReference type="GO" id="GO:0003723">
    <property type="term" value="F:RNA binding"/>
    <property type="evidence" value="ECO:0007669"/>
    <property type="project" value="InterPro"/>
</dbReference>
<dbReference type="AlphaFoldDB" id="G6XGC9"/>
<gene>
    <name evidence="4" type="primary">truA</name>
    <name evidence="9" type="ORF">GMO_05440</name>
</gene>
<dbReference type="EC" id="5.4.99.12" evidence="4"/>
<dbReference type="Proteomes" id="UP000004949">
    <property type="component" value="Unassembled WGS sequence"/>
</dbReference>
<evidence type="ECO:0000256" key="7">
    <source>
        <dbReference type="RuleBase" id="RU003792"/>
    </source>
</evidence>
<dbReference type="Gene3D" id="3.30.70.660">
    <property type="entry name" value="Pseudouridine synthase I, catalytic domain, C-terminal subdomain"/>
    <property type="match status" value="1"/>
</dbReference>
<comment type="catalytic activity">
    <reaction evidence="4 7">
        <text>uridine(38/39/40) in tRNA = pseudouridine(38/39/40) in tRNA</text>
        <dbReference type="Rhea" id="RHEA:22376"/>
        <dbReference type="Rhea" id="RHEA-COMP:10085"/>
        <dbReference type="Rhea" id="RHEA-COMP:10087"/>
        <dbReference type="ChEBI" id="CHEBI:65314"/>
        <dbReference type="ChEBI" id="CHEBI:65315"/>
        <dbReference type="EC" id="5.4.99.12"/>
    </reaction>
</comment>
<dbReference type="EMBL" id="AGQV01000001">
    <property type="protein sequence ID" value="EHH69237.1"/>
    <property type="molecule type" value="Genomic_DNA"/>
</dbReference>
<evidence type="ECO:0000256" key="1">
    <source>
        <dbReference type="ARBA" id="ARBA00009375"/>
    </source>
</evidence>
<dbReference type="InterPro" id="IPR020103">
    <property type="entry name" value="PsdUridine_synth_cat_dom_sf"/>
</dbReference>
<dbReference type="SUPFAM" id="SSF55120">
    <property type="entry name" value="Pseudouridine synthase"/>
    <property type="match status" value="1"/>
</dbReference>
<dbReference type="PATRIC" id="fig|1088869.3.peg.554"/>
<keyword evidence="10" id="KW-1185">Reference proteome</keyword>
<feature type="active site" description="Nucleophile" evidence="4 5">
    <location>
        <position position="62"/>
    </location>
</feature>
<evidence type="ECO:0000313" key="10">
    <source>
        <dbReference type="Proteomes" id="UP000004949"/>
    </source>
</evidence>
<dbReference type="PANTHER" id="PTHR11142:SF0">
    <property type="entry name" value="TRNA PSEUDOURIDINE SYNTHASE-LIKE 1"/>
    <property type="match status" value="1"/>
</dbReference>
<reference evidence="9 10" key="1">
    <citation type="submission" date="2011-10" db="EMBL/GenBank/DDBJ databases">
        <title>Genome sequence of Gluconobacter morbifer G707, isolated from Drosophila gut.</title>
        <authorList>
            <person name="Lee W.-J."/>
            <person name="Kim E.-K."/>
        </authorList>
    </citation>
    <scope>NUCLEOTIDE SEQUENCE [LARGE SCALE GENOMIC DNA]</scope>
    <source>
        <strain evidence="9 10">G707</strain>
    </source>
</reference>
<dbReference type="PANTHER" id="PTHR11142">
    <property type="entry name" value="PSEUDOURIDYLATE SYNTHASE"/>
    <property type="match status" value="1"/>
</dbReference>
<keyword evidence="3 4" id="KW-0413">Isomerase</keyword>
<dbReference type="InterPro" id="IPR020095">
    <property type="entry name" value="PsdUridine_synth_TruA_C"/>
</dbReference>
<dbReference type="Pfam" id="PF01416">
    <property type="entry name" value="PseudoU_synth_1"/>
    <property type="match status" value="2"/>
</dbReference>
<keyword evidence="2 4" id="KW-0819">tRNA processing</keyword>
<dbReference type="OrthoDB" id="9811823at2"/>
<evidence type="ECO:0000256" key="4">
    <source>
        <dbReference type="HAMAP-Rule" id="MF_00171"/>
    </source>
</evidence>
<feature type="binding site" evidence="4 6">
    <location>
        <position position="123"/>
    </location>
    <ligand>
        <name>substrate</name>
    </ligand>
</feature>
<dbReference type="PIRSF" id="PIRSF001430">
    <property type="entry name" value="tRNA_psdUrid_synth"/>
    <property type="match status" value="1"/>
</dbReference>
<dbReference type="STRING" id="1088869.GMO_05440"/>
<dbReference type="GO" id="GO:0031119">
    <property type="term" value="P:tRNA pseudouridine synthesis"/>
    <property type="evidence" value="ECO:0007669"/>
    <property type="project" value="UniProtKB-UniRule"/>
</dbReference>
<evidence type="ECO:0000256" key="6">
    <source>
        <dbReference type="PIRSR" id="PIRSR001430-2"/>
    </source>
</evidence>
<dbReference type="RefSeq" id="WP_008850694.1">
    <property type="nucleotide sequence ID" value="NZ_AGQV01000001.1"/>
</dbReference>
<comment type="caution">
    <text evidence="9">The sequence shown here is derived from an EMBL/GenBank/DDBJ whole genome shotgun (WGS) entry which is preliminary data.</text>
</comment>
<comment type="similarity">
    <text evidence="1 4 7">Belongs to the tRNA pseudouridine synthase TruA family.</text>
</comment>
<evidence type="ECO:0000256" key="3">
    <source>
        <dbReference type="ARBA" id="ARBA00023235"/>
    </source>
</evidence>
<sequence>MAETDAGAAFVRWAIRIEYDGTGYVGWQRQTNGVSIQGLIEAAATKLVRGRPVPSITAGRTDAGVHATGLVVHLDFPADGKIDARQIRDGMNYHLKPHRVVVLQAASVPADWSARFSAIWRSYRFTILNRASRPALMEGQVWHVRRRLDVQAMQEGANHLLGQHDFTSFRAAACQANSPIRTLDVLTVHREGECVIINTKARSFLHHQVRNMVGSLALVGSGQWTPDRMGEALAARNRCMAGPTSPPEGLCLTGVGYPEDPFSQQARQ</sequence>
<evidence type="ECO:0000313" key="9">
    <source>
        <dbReference type="EMBL" id="EHH69237.1"/>
    </source>
</evidence>
<comment type="subunit">
    <text evidence="4">Homodimer.</text>
</comment>
<feature type="domain" description="Pseudouridine synthase I TruA alpha/beta" evidence="8">
    <location>
        <begin position="157"/>
        <end position="258"/>
    </location>
</feature>
<dbReference type="InterPro" id="IPR020094">
    <property type="entry name" value="TruA/RsuA/RluB/E/F_N"/>
</dbReference>
<dbReference type="InterPro" id="IPR020097">
    <property type="entry name" value="PsdUridine_synth_TruA_a/b_dom"/>
</dbReference>
<dbReference type="CDD" id="cd02570">
    <property type="entry name" value="PseudoU_synth_EcTruA"/>
    <property type="match status" value="1"/>
</dbReference>
<evidence type="ECO:0000256" key="5">
    <source>
        <dbReference type="PIRSR" id="PIRSR001430-1"/>
    </source>
</evidence>
<comment type="function">
    <text evidence="4">Formation of pseudouridine at positions 38, 39 and 40 in the anticodon stem and loop of transfer RNAs.</text>
</comment>
<feature type="domain" description="Pseudouridine synthase I TruA alpha/beta" evidence="8">
    <location>
        <begin position="18"/>
        <end position="116"/>
    </location>
</feature>
<evidence type="ECO:0000259" key="8">
    <source>
        <dbReference type="Pfam" id="PF01416"/>
    </source>
</evidence>
<name>G6XGC9_9PROT</name>
<accession>G6XGC9</accession>
<dbReference type="GO" id="GO:0160147">
    <property type="term" value="F:tRNA pseudouridine(38-40) synthase activity"/>
    <property type="evidence" value="ECO:0007669"/>
    <property type="project" value="UniProtKB-EC"/>
</dbReference>
<dbReference type="eggNOG" id="COG0101">
    <property type="taxonomic scope" value="Bacteria"/>
</dbReference>